<name>A0A653I4K9_9BACL</name>
<dbReference type="GO" id="GO:0006635">
    <property type="term" value="P:fatty acid beta-oxidation"/>
    <property type="evidence" value="ECO:0007669"/>
    <property type="project" value="TreeGrafter"/>
</dbReference>
<keyword evidence="4" id="KW-0413">Isomerase</keyword>
<dbReference type="PANTHER" id="PTHR11941:SF54">
    <property type="entry name" value="ENOYL-COA HYDRATASE, MITOCHONDRIAL"/>
    <property type="match status" value="1"/>
</dbReference>
<dbReference type="FunFam" id="1.10.12.10:FF:000001">
    <property type="entry name" value="Probable enoyl-CoA hydratase, mitochondrial"/>
    <property type="match status" value="1"/>
</dbReference>
<gene>
    <name evidence="4" type="primary">paaF</name>
    <name evidence="4" type="ORF">EXIGUO9Y_130053</name>
</gene>
<dbReference type="PROSITE" id="PS00166">
    <property type="entry name" value="ENOYL_COA_HYDRATASE"/>
    <property type="match status" value="1"/>
</dbReference>
<reference evidence="4 5" key="1">
    <citation type="submission" date="2019-10" db="EMBL/GenBank/DDBJ databases">
        <authorList>
            <person name="Karimi E."/>
        </authorList>
    </citation>
    <scope>NUCLEOTIDE SEQUENCE [LARGE SCALE GENOMIC DNA]</scope>
    <source>
        <strain evidence="4">Exiguobacterium sp. 9Y</strain>
    </source>
</reference>
<dbReference type="GO" id="GO:0016853">
    <property type="term" value="F:isomerase activity"/>
    <property type="evidence" value="ECO:0007669"/>
    <property type="project" value="UniProtKB-KW"/>
</dbReference>
<dbReference type="GO" id="GO:0004300">
    <property type="term" value="F:enoyl-CoA hydratase activity"/>
    <property type="evidence" value="ECO:0007669"/>
    <property type="project" value="UniProtKB-EC"/>
</dbReference>
<evidence type="ECO:0000256" key="3">
    <source>
        <dbReference type="RuleBase" id="RU003707"/>
    </source>
</evidence>
<keyword evidence="2 4" id="KW-0456">Lyase</keyword>
<dbReference type="EC" id="4.2.1.17" evidence="4"/>
<dbReference type="EMBL" id="CABWKQ010000005">
    <property type="protein sequence ID" value="VWX33755.1"/>
    <property type="molecule type" value="Genomic_DNA"/>
</dbReference>
<protein>
    <submittedName>
        <fullName evidence="4">Enoyl-CoA hydratase-isomerase</fullName>
        <ecNumber evidence="4">4.2.1.17</ecNumber>
    </submittedName>
</protein>
<dbReference type="InterPro" id="IPR018376">
    <property type="entry name" value="Enoyl-CoA_hyd/isom_CS"/>
</dbReference>
<dbReference type="FunFam" id="3.90.226.10:FF:000009">
    <property type="entry name" value="Carnitinyl-CoA dehydratase"/>
    <property type="match status" value="1"/>
</dbReference>
<dbReference type="SUPFAM" id="SSF52096">
    <property type="entry name" value="ClpP/crotonase"/>
    <property type="match status" value="1"/>
</dbReference>
<dbReference type="Pfam" id="PF00378">
    <property type="entry name" value="ECH_1"/>
    <property type="match status" value="1"/>
</dbReference>
<proteinExistence type="inferred from homology"/>
<keyword evidence="5" id="KW-1185">Reference proteome</keyword>
<dbReference type="InterPro" id="IPR014748">
    <property type="entry name" value="Enoyl-CoA_hydra_C"/>
</dbReference>
<sequence>MPMPQYVKTAIDGAVGRIILNRPERYNALNRAMIREIVEAMEQFDRDETIGAIVLSGAGKSFSAGADIDEMVEATPITMELLDPFADWDRISRVKKPLLAAVHGYVLGGGFELALACDLIYATDATRFGFPEVNLGVMPGAGGTQRLTKRIGRTRALEWLWTGEQMTADQAERFGLVNRLVEADQLEATVLTVAHRIAAQPKMSVRLIKDAVDKAGDLSIQDGMEHERRNFYLLFATDDQTEGMQAFLEKRQPTFKGN</sequence>
<dbReference type="InterPro" id="IPR001753">
    <property type="entry name" value="Enoyl-CoA_hydra/iso"/>
</dbReference>
<evidence type="ECO:0000256" key="2">
    <source>
        <dbReference type="ARBA" id="ARBA00023239"/>
    </source>
</evidence>
<evidence type="ECO:0000313" key="4">
    <source>
        <dbReference type="EMBL" id="VWX33755.1"/>
    </source>
</evidence>
<comment type="similarity">
    <text evidence="1 3">Belongs to the enoyl-CoA hydratase/isomerase family.</text>
</comment>
<dbReference type="AlphaFoldDB" id="A0A653I4K9"/>
<dbReference type="InterPro" id="IPR029045">
    <property type="entry name" value="ClpP/crotonase-like_dom_sf"/>
</dbReference>
<dbReference type="Proteomes" id="UP000439752">
    <property type="component" value="Unassembled WGS sequence"/>
</dbReference>
<organism evidence="4 5">
    <name type="scientific">Exiguobacterium oxidotolerans</name>
    <dbReference type="NCBI Taxonomy" id="223958"/>
    <lineage>
        <taxon>Bacteria</taxon>
        <taxon>Bacillati</taxon>
        <taxon>Bacillota</taxon>
        <taxon>Bacilli</taxon>
        <taxon>Bacillales</taxon>
        <taxon>Bacillales Family XII. Incertae Sedis</taxon>
        <taxon>Exiguobacterium</taxon>
    </lineage>
</organism>
<accession>A0A653I4K9</accession>
<evidence type="ECO:0000313" key="5">
    <source>
        <dbReference type="Proteomes" id="UP000439752"/>
    </source>
</evidence>
<dbReference type="Gene3D" id="1.10.12.10">
    <property type="entry name" value="Lyase 2-enoyl-coa Hydratase, Chain A, domain 2"/>
    <property type="match status" value="1"/>
</dbReference>
<dbReference type="Gene3D" id="3.90.226.10">
    <property type="entry name" value="2-enoyl-CoA Hydratase, Chain A, domain 1"/>
    <property type="match status" value="1"/>
</dbReference>
<dbReference type="PANTHER" id="PTHR11941">
    <property type="entry name" value="ENOYL-COA HYDRATASE-RELATED"/>
    <property type="match status" value="1"/>
</dbReference>
<dbReference type="CDD" id="cd06558">
    <property type="entry name" value="crotonase-like"/>
    <property type="match status" value="1"/>
</dbReference>
<evidence type="ECO:0000256" key="1">
    <source>
        <dbReference type="ARBA" id="ARBA00005254"/>
    </source>
</evidence>